<dbReference type="Pfam" id="PF00389">
    <property type="entry name" value="2-Hacid_dh"/>
    <property type="match status" value="1"/>
</dbReference>
<sequence>MNTEMKIVLLEAKNLGEDMVFTPFYPLGQVEIYPSTTLEQIPERVKDADIVVANKLPMCEETLKGAKHLKLVCLTATGINNLDGEYLQKRGIQACNVAGYSTDAVAQHTFAMLFYVWEKLCFYDEYVKSGEYTKNGTFSFFQESFLELSGKTWGIIGMGAIGRKVASIAEAFGCRVICYSASGSEYSLSEHEKQVDFDTLLQESDIISIHAPLNHKTENLMDLDAFRKMKETAVLVNVARGPIVNQEALYTALTENMIAGACLDVLKEEPMAADNPLIRIQDSRKLLITPHMAWAPVETRFRCRDEVVKNIEAFLAGKERNRVY</sequence>
<evidence type="ECO:0000256" key="4">
    <source>
        <dbReference type="RuleBase" id="RU003719"/>
    </source>
</evidence>
<dbReference type="RefSeq" id="WP_412110012.1">
    <property type="nucleotide sequence ID" value="NZ_CACRST010000011.1"/>
</dbReference>
<accession>A0A6N2SVK8</accession>
<dbReference type="EMBL" id="CACRST010000011">
    <property type="protein sequence ID" value="VYS96331.1"/>
    <property type="molecule type" value="Genomic_DNA"/>
</dbReference>
<dbReference type="SUPFAM" id="SSF51735">
    <property type="entry name" value="NAD(P)-binding Rossmann-fold domains"/>
    <property type="match status" value="1"/>
</dbReference>
<dbReference type="InterPro" id="IPR029753">
    <property type="entry name" value="D-isomer_DH_CS"/>
</dbReference>
<dbReference type="PANTHER" id="PTHR43761:SF1">
    <property type="entry name" value="D-ISOMER SPECIFIC 2-HYDROXYACID DEHYDROGENASE CATALYTIC DOMAIN-CONTAINING PROTEIN-RELATED"/>
    <property type="match status" value="1"/>
</dbReference>
<dbReference type="GO" id="GO:0051287">
    <property type="term" value="F:NAD binding"/>
    <property type="evidence" value="ECO:0007669"/>
    <property type="project" value="InterPro"/>
</dbReference>
<evidence type="ECO:0000259" key="5">
    <source>
        <dbReference type="Pfam" id="PF00389"/>
    </source>
</evidence>
<evidence type="ECO:0000256" key="2">
    <source>
        <dbReference type="ARBA" id="ARBA00023002"/>
    </source>
</evidence>
<reference evidence="7" key="1">
    <citation type="submission" date="2019-11" db="EMBL/GenBank/DDBJ databases">
        <authorList>
            <person name="Feng L."/>
        </authorList>
    </citation>
    <scope>NUCLEOTIDE SEQUENCE</scope>
    <source>
        <strain evidence="7">BgluceraseaLFYP119</strain>
    </source>
</reference>
<evidence type="ECO:0000256" key="1">
    <source>
        <dbReference type="ARBA" id="ARBA00005854"/>
    </source>
</evidence>
<dbReference type="PROSITE" id="PS00670">
    <property type="entry name" value="D_2_HYDROXYACID_DH_2"/>
    <property type="match status" value="1"/>
</dbReference>
<proteinExistence type="inferred from homology"/>
<dbReference type="InterPro" id="IPR006139">
    <property type="entry name" value="D-isomer_2_OHA_DH_cat_dom"/>
</dbReference>
<dbReference type="InterPro" id="IPR050418">
    <property type="entry name" value="D-iso_2-hydroxyacid_DH_PdxB"/>
</dbReference>
<comment type="similarity">
    <text evidence="1 4">Belongs to the D-isomer specific 2-hydroxyacid dehydrogenase family.</text>
</comment>
<name>A0A6N2SVK8_9FIRM</name>
<dbReference type="PANTHER" id="PTHR43761">
    <property type="entry name" value="D-ISOMER SPECIFIC 2-HYDROXYACID DEHYDROGENASE FAMILY PROTEIN (AFU_ORTHOLOGUE AFUA_1G13630)"/>
    <property type="match status" value="1"/>
</dbReference>
<feature type="domain" description="D-isomer specific 2-hydroxyacid dehydrogenase catalytic" evidence="5">
    <location>
        <begin position="29"/>
        <end position="321"/>
    </location>
</feature>
<keyword evidence="3" id="KW-0520">NAD</keyword>
<dbReference type="Gene3D" id="3.40.50.720">
    <property type="entry name" value="NAD(P)-binding Rossmann-like Domain"/>
    <property type="match status" value="2"/>
</dbReference>
<keyword evidence="2 4" id="KW-0560">Oxidoreductase</keyword>
<dbReference type="InterPro" id="IPR006140">
    <property type="entry name" value="D-isomer_DH_NAD-bd"/>
</dbReference>
<dbReference type="PROSITE" id="PS00671">
    <property type="entry name" value="D_2_HYDROXYACID_DH_3"/>
    <property type="match status" value="1"/>
</dbReference>
<dbReference type="AlphaFoldDB" id="A0A6N2SVK8"/>
<dbReference type="EC" id="1.1.1.29" evidence="7"/>
<organism evidence="7">
    <name type="scientific">Blautia glucerasea</name>
    <dbReference type="NCBI Taxonomy" id="536633"/>
    <lineage>
        <taxon>Bacteria</taxon>
        <taxon>Bacillati</taxon>
        <taxon>Bacillota</taxon>
        <taxon>Clostridia</taxon>
        <taxon>Lachnospirales</taxon>
        <taxon>Lachnospiraceae</taxon>
        <taxon>Blautia</taxon>
    </lineage>
</organism>
<dbReference type="InterPro" id="IPR036291">
    <property type="entry name" value="NAD(P)-bd_dom_sf"/>
</dbReference>
<dbReference type="SUPFAM" id="SSF52283">
    <property type="entry name" value="Formate/glycerate dehydrogenase catalytic domain-like"/>
    <property type="match status" value="1"/>
</dbReference>
<evidence type="ECO:0000313" key="7">
    <source>
        <dbReference type="EMBL" id="VYS96331.1"/>
    </source>
</evidence>
<evidence type="ECO:0000259" key="6">
    <source>
        <dbReference type="Pfam" id="PF02826"/>
    </source>
</evidence>
<feature type="domain" description="D-isomer specific 2-hydroxyacid dehydrogenase NAD-binding" evidence="6">
    <location>
        <begin position="110"/>
        <end position="293"/>
    </location>
</feature>
<dbReference type="Pfam" id="PF02826">
    <property type="entry name" value="2-Hacid_dh_C"/>
    <property type="match status" value="1"/>
</dbReference>
<evidence type="ECO:0000256" key="3">
    <source>
        <dbReference type="ARBA" id="ARBA00023027"/>
    </source>
</evidence>
<dbReference type="GO" id="GO:0008465">
    <property type="term" value="F:hydroxypyruvate reductase (NADH) activity"/>
    <property type="evidence" value="ECO:0007669"/>
    <property type="project" value="UniProtKB-EC"/>
</dbReference>
<gene>
    <name evidence="7" type="primary">hprA</name>
    <name evidence="7" type="ORF">BGLFYP119_01278</name>
</gene>
<protein>
    <submittedName>
        <fullName evidence="7">Glycerate dehydrogenase</fullName>
        <ecNumber evidence="7">1.1.1.29</ecNumber>
    </submittedName>
</protein>